<evidence type="ECO:0000256" key="5">
    <source>
        <dbReference type="ARBA" id="ARBA00022777"/>
    </source>
</evidence>
<evidence type="ECO:0000256" key="4">
    <source>
        <dbReference type="ARBA" id="ARBA00022741"/>
    </source>
</evidence>
<proteinExistence type="inferred from homology"/>
<evidence type="ECO:0000256" key="7">
    <source>
        <dbReference type="ARBA" id="ARBA00047899"/>
    </source>
</evidence>
<evidence type="ECO:0000313" key="11">
    <source>
        <dbReference type="EMBL" id="WFD01958.1"/>
    </source>
</evidence>
<dbReference type="EMBL" id="CP119934">
    <property type="protein sequence ID" value="WFD01958.1"/>
    <property type="molecule type" value="Genomic_DNA"/>
</dbReference>
<dbReference type="AlphaFoldDB" id="A0AAF0DWQ1"/>
<dbReference type="GO" id="GO:0005737">
    <property type="term" value="C:cytoplasm"/>
    <property type="evidence" value="ECO:0007669"/>
    <property type="project" value="TreeGrafter"/>
</dbReference>
<gene>
    <name evidence="11" type="ORF">MOBT1_000639</name>
</gene>
<feature type="region of interest" description="Disordered" evidence="9">
    <location>
        <begin position="35"/>
        <end position="72"/>
    </location>
</feature>
<keyword evidence="6" id="KW-0067">ATP-binding</keyword>
<comment type="catalytic activity">
    <reaction evidence="8">
        <text>L-seryl-[protein] + ATP = O-phospho-L-seryl-[protein] + ADP + H(+)</text>
        <dbReference type="Rhea" id="RHEA:17989"/>
        <dbReference type="Rhea" id="RHEA-COMP:9863"/>
        <dbReference type="Rhea" id="RHEA-COMP:11604"/>
        <dbReference type="ChEBI" id="CHEBI:15378"/>
        <dbReference type="ChEBI" id="CHEBI:29999"/>
        <dbReference type="ChEBI" id="CHEBI:30616"/>
        <dbReference type="ChEBI" id="CHEBI:83421"/>
        <dbReference type="ChEBI" id="CHEBI:456216"/>
        <dbReference type="EC" id="2.7.11.1"/>
    </reaction>
</comment>
<organism evidence="11 12">
    <name type="scientific">Malassezia obtusa</name>
    <dbReference type="NCBI Taxonomy" id="76774"/>
    <lineage>
        <taxon>Eukaryota</taxon>
        <taxon>Fungi</taxon>
        <taxon>Dikarya</taxon>
        <taxon>Basidiomycota</taxon>
        <taxon>Ustilaginomycotina</taxon>
        <taxon>Malasseziomycetes</taxon>
        <taxon>Malasseziales</taxon>
        <taxon>Malasseziaceae</taxon>
        <taxon>Malassezia</taxon>
    </lineage>
</organism>
<feature type="region of interest" description="Disordered" evidence="9">
    <location>
        <begin position="216"/>
        <end position="237"/>
    </location>
</feature>
<evidence type="ECO:0000256" key="6">
    <source>
        <dbReference type="ARBA" id="ARBA00022840"/>
    </source>
</evidence>
<dbReference type="InterPro" id="IPR000719">
    <property type="entry name" value="Prot_kinase_dom"/>
</dbReference>
<dbReference type="Pfam" id="PF00069">
    <property type="entry name" value="Pkinase"/>
    <property type="match status" value="1"/>
</dbReference>
<keyword evidence="5 11" id="KW-0418">Kinase</keyword>
<feature type="compositionally biased region" description="Low complexity" evidence="9">
    <location>
        <begin position="37"/>
        <end position="57"/>
    </location>
</feature>
<dbReference type="GO" id="GO:0005524">
    <property type="term" value="F:ATP binding"/>
    <property type="evidence" value="ECO:0007669"/>
    <property type="project" value="UniProtKB-KW"/>
</dbReference>
<dbReference type="FunFam" id="1.10.510.10:FF:000421">
    <property type="entry name" value="Serine/threonine-protein kinase PAK 6"/>
    <property type="match status" value="1"/>
</dbReference>
<dbReference type="Gene3D" id="1.10.510.10">
    <property type="entry name" value="Transferase(Phosphotransferase) domain 1"/>
    <property type="match status" value="1"/>
</dbReference>
<reference evidence="11" key="1">
    <citation type="submission" date="2023-03" db="EMBL/GenBank/DDBJ databases">
        <title>Mating type loci evolution in Malassezia.</title>
        <authorList>
            <person name="Coelho M.A."/>
        </authorList>
    </citation>
    <scope>NUCLEOTIDE SEQUENCE</scope>
    <source>
        <strain evidence="11">CBS 7876</strain>
    </source>
</reference>
<dbReference type="PANTHER" id="PTHR48012">
    <property type="entry name" value="STERILE20-LIKE KINASE, ISOFORM B-RELATED"/>
    <property type="match status" value="1"/>
</dbReference>
<dbReference type="GO" id="GO:0004674">
    <property type="term" value="F:protein serine/threonine kinase activity"/>
    <property type="evidence" value="ECO:0007669"/>
    <property type="project" value="UniProtKB-KW"/>
</dbReference>
<feature type="domain" description="Protein kinase" evidence="10">
    <location>
        <begin position="421"/>
        <end position="671"/>
    </location>
</feature>
<dbReference type="SUPFAM" id="SSF56112">
    <property type="entry name" value="Protein kinase-like (PK-like)"/>
    <property type="match status" value="1"/>
</dbReference>
<keyword evidence="2 11" id="KW-0723">Serine/threonine-protein kinase</keyword>
<protein>
    <submittedName>
        <fullName evidence="11">Non-specific serine/threonine protein kinase</fullName>
        <ecNumber evidence="11">2.7.11.1</ecNumber>
    </submittedName>
</protein>
<evidence type="ECO:0000259" key="10">
    <source>
        <dbReference type="PROSITE" id="PS50011"/>
    </source>
</evidence>
<accession>A0AAF0DWQ1</accession>
<evidence type="ECO:0000256" key="9">
    <source>
        <dbReference type="SAM" id="MobiDB-lite"/>
    </source>
</evidence>
<name>A0AAF0DWQ1_9BASI</name>
<evidence type="ECO:0000313" key="12">
    <source>
        <dbReference type="Proteomes" id="UP001214603"/>
    </source>
</evidence>
<dbReference type="PANTHER" id="PTHR48012:SF10">
    <property type="entry name" value="FI20177P1"/>
    <property type="match status" value="1"/>
</dbReference>
<comment type="similarity">
    <text evidence="1">Belongs to the protein kinase superfamily. STE Ser/Thr protein kinase family. STE20 subfamily.</text>
</comment>
<dbReference type="Proteomes" id="UP001214603">
    <property type="component" value="Chromosome 1"/>
</dbReference>
<dbReference type="SMART" id="SM00220">
    <property type="entry name" value="S_TKc"/>
    <property type="match status" value="1"/>
</dbReference>
<dbReference type="InterPro" id="IPR011009">
    <property type="entry name" value="Kinase-like_dom_sf"/>
</dbReference>
<feature type="compositionally biased region" description="Low complexity" evidence="9">
    <location>
        <begin position="355"/>
        <end position="365"/>
    </location>
</feature>
<keyword evidence="3 11" id="KW-0808">Transferase</keyword>
<evidence type="ECO:0000256" key="8">
    <source>
        <dbReference type="ARBA" id="ARBA00048679"/>
    </source>
</evidence>
<feature type="compositionally biased region" description="Polar residues" evidence="9">
    <location>
        <begin position="376"/>
        <end position="388"/>
    </location>
</feature>
<evidence type="ECO:0000256" key="2">
    <source>
        <dbReference type="ARBA" id="ARBA00022527"/>
    </source>
</evidence>
<evidence type="ECO:0000256" key="3">
    <source>
        <dbReference type="ARBA" id="ARBA00022679"/>
    </source>
</evidence>
<feature type="region of interest" description="Disordered" evidence="9">
    <location>
        <begin position="333"/>
        <end position="407"/>
    </location>
</feature>
<dbReference type="InterPro" id="IPR050629">
    <property type="entry name" value="STE20/SPS1-PAK"/>
</dbReference>
<comment type="catalytic activity">
    <reaction evidence="7">
        <text>L-threonyl-[protein] + ATP = O-phospho-L-threonyl-[protein] + ADP + H(+)</text>
        <dbReference type="Rhea" id="RHEA:46608"/>
        <dbReference type="Rhea" id="RHEA-COMP:11060"/>
        <dbReference type="Rhea" id="RHEA-COMP:11605"/>
        <dbReference type="ChEBI" id="CHEBI:15378"/>
        <dbReference type="ChEBI" id="CHEBI:30013"/>
        <dbReference type="ChEBI" id="CHEBI:30616"/>
        <dbReference type="ChEBI" id="CHEBI:61977"/>
        <dbReference type="ChEBI" id="CHEBI:456216"/>
        <dbReference type="EC" id="2.7.11.1"/>
    </reaction>
</comment>
<dbReference type="PROSITE" id="PS50011">
    <property type="entry name" value="PROTEIN_KINASE_DOM"/>
    <property type="match status" value="1"/>
</dbReference>
<sequence>MAAVHQAQRLRERLKLAAQQTGLASSWYSEGHATEHTLGSPLTAPATLTAPSTPQTPVRKRKENDERTSPDLYQGLFGEAFGLESPFRGAGDAGTPYKLSSPLASRSLVRTPKMQPRTGDPVSCMSVSPQRTAVPGHASEVHFLPPQPPKLEQQARRASPLKRRRMDISEPFVFPGPPQRSPSGRLVNGSIASSLARDLRLSDGPPNHLMRAPAVPASRHARFASTSSIPDRQRDPSYVPVHSYDPPPRDMPGAGWEEVHGGRHAYSQSLSNVPIEAQAPVSYARGSHAPGAMPDMARAPHAEFDAPMPRRAHTDRPKPSAEKVWGIHSNARAHRRSVSHSNLDTPVPVSHDRSSSIITPPSESPVAPVTPKSLGNAFSYSDLPGTSPSPLPRRTRQRLPESISFPPKASRHLRLRSEDLGARAARPLWAQSPEVYRARERATGKVVAVKVVDLELSYDELLSVQREIAVLSQVRSPCITEYYDSFLSDSRLSIVMEYCGGGSCADLLDAGLLHEQHIAPVLREVLHALVYLHGENKLHRDIKAANVLLTTDGNVKLADFGVAGQLSAAAKKDSAFVGTPYWMSPEVVKQSGYDAKADIWSLGIMAYELAEGDPPYANLHPMKVLHLIPRNPPPTLPPTHSKHLCDFVQLCLTRDPKQRPSASELLRHKLIRNAASKSILVPLAERRKRRTFDTPGIQPVAQSDTPTELWDFGTRQHQARPGAISDPVDVPRPSTLSTWRSRVSNVFGGAR</sequence>
<dbReference type="EC" id="2.7.11.1" evidence="11"/>
<keyword evidence="12" id="KW-1185">Reference proteome</keyword>
<evidence type="ECO:0000256" key="1">
    <source>
        <dbReference type="ARBA" id="ARBA00008874"/>
    </source>
</evidence>
<keyword evidence="4" id="KW-0547">Nucleotide-binding</keyword>